<evidence type="ECO:0000256" key="7">
    <source>
        <dbReference type="SAM" id="MobiDB-lite"/>
    </source>
</evidence>
<dbReference type="GO" id="GO:0004794">
    <property type="term" value="F:threonine deaminase activity"/>
    <property type="evidence" value="ECO:0007669"/>
    <property type="project" value="TreeGrafter"/>
</dbReference>
<feature type="region of interest" description="Disordered" evidence="7">
    <location>
        <begin position="1"/>
        <end position="114"/>
    </location>
</feature>
<dbReference type="InterPro" id="IPR050147">
    <property type="entry name" value="Ser/Thr_Dehydratase"/>
</dbReference>
<dbReference type="CDD" id="cd04886">
    <property type="entry name" value="ACT_ThrD-II-like"/>
    <property type="match status" value="1"/>
</dbReference>
<sequence>MPNVDVDGVNHPVEDGHPPGYSSPLHNGHSDGSTNGLTNGQVNGMTNGHAKENGIHSRIREESTSSNSSEEHEHHMHEHHHRVGGGPLRPRSASLTNSQSLPGTVIRLPPSHTDYRKRQSIWSGSDKIPTQEPPATRDDPLYDPACDPEHPKVITFQDISAAQYRLRGGIQYTPCSKSHMSQMTGMDIYFKKDLFQYTGSFKERGARNFLLHMTKNERDIGVIATSAGNHALALSYHGVALGIPVTVVMPRNAPIMKVSLCKSYGATVILTGNNIAESKDFAMRMAKEKKLTYVNGYDHPYILAGQGTCGLEMLEQVPDMDAAIIPVGGGGLVAGMAVALKTLNPKITIIGVESERCPGFYQALKAGKPTYTSTSSTLADGLAVPVVGFNSFATAAPLIDKMVVVKEEFIALAILRLVEMEKVVVEGAGATGLAAVLSGQLPELVGKKVVIPLTGGNIDTTILGRCLERGLATDGRMCRFRAVVTDRPGGIAELSKLLADMEVSIKDIFHERAWLKHDVFSVAVSVVCETRDADHAKELEAALRAKYKKVDFGMALPVELTDENEKA</sequence>
<comment type="caution">
    <text evidence="10">The sequence shown here is derived from an EMBL/GenBank/DDBJ whole genome shotgun (WGS) entry which is preliminary data.</text>
</comment>
<organism evidence="10 11">
    <name type="scientific">Ramazzottius varieornatus</name>
    <name type="common">Water bear</name>
    <name type="synonym">Tardigrade</name>
    <dbReference type="NCBI Taxonomy" id="947166"/>
    <lineage>
        <taxon>Eukaryota</taxon>
        <taxon>Metazoa</taxon>
        <taxon>Ecdysozoa</taxon>
        <taxon>Tardigrada</taxon>
        <taxon>Eutardigrada</taxon>
        <taxon>Parachela</taxon>
        <taxon>Hypsibioidea</taxon>
        <taxon>Ramazzottiidae</taxon>
        <taxon>Ramazzottius</taxon>
    </lineage>
</organism>
<dbReference type="GO" id="GO:0006567">
    <property type="term" value="P:L-threonine catabolic process"/>
    <property type="evidence" value="ECO:0007669"/>
    <property type="project" value="TreeGrafter"/>
</dbReference>
<dbReference type="PANTHER" id="PTHR48078">
    <property type="entry name" value="THREONINE DEHYDRATASE, MITOCHONDRIAL-RELATED"/>
    <property type="match status" value="1"/>
</dbReference>
<dbReference type="InterPro" id="IPR036052">
    <property type="entry name" value="TrpB-like_PALP_sf"/>
</dbReference>
<accession>A0A1D1VA39</accession>
<feature type="domain" description="Tryptophan synthase beta chain-like PALP" evidence="8">
    <location>
        <begin position="168"/>
        <end position="455"/>
    </location>
</feature>
<dbReference type="SUPFAM" id="SSF53686">
    <property type="entry name" value="Tryptophan synthase beta subunit-like PLP-dependent enzymes"/>
    <property type="match status" value="1"/>
</dbReference>
<dbReference type="InterPro" id="IPR044561">
    <property type="entry name" value="ACT_ThrD-II-like"/>
</dbReference>
<comment type="similarity">
    <text evidence="2">Belongs to the serine/threonine dehydratase family.</text>
</comment>
<name>A0A1D1VA39_RAMVA</name>
<dbReference type="OrthoDB" id="4418812at2759"/>
<dbReference type="GO" id="GO:0006565">
    <property type="term" value="P:L-serine catabolic process"/>
    <property type="evidence" value="ECO:0007669"/>
    <property type="project" value="TreeGrafter"/>
</dbReference>
<evidence type="ECO:0000259" key="9">
    <source>
        <dbReference type="Pfam" id="PF01842"/>
    </source>
</evidence>
<dbReference type="FunFam" id="3.40.50.1100:FF:000007">
    <property type="entry name" value="L-threonine dehydratase catabolic TdcB"/>
    <property type="match status" value="1"/>
</dbReference>
<gene>
    <name evidence="10" type="primary">RvY_09654</name>
    <name evidence="10" type="synonym">RvY_09654.1</name>
    <name evidence="10" type="ORF">RvY_09654-1</name>
</gene>
<evidence type="ECO:0000256" key="5">
    <source>
        <dbReference type="ARBA" id="ARBA00041766"/>
    </source>
</evidence>
<dbReference type="AlphaFoldDB" id="A0A1D1VA39"/>
<proteinExistence type="inferred from homology"/>
<dbReference type="CDD" id="cd01562">
    <property type="entry name" value="Thr-dehyd"/>
    <property type="match status" value="1"/>
</dbReference>
<evidence type="ECO:0000256" key="2">
    <source>
        <dbReference type="ARBA" id="ARBA00010869"/>
    </source>
</evidence>
<dbReference type="STRING" id="947166.A0A1D1VA39"/>
<feature type="compositionally biased region" description="Basic and acidic residues" evidence="7">
    <location>
        <begin position="49"/>
        <end position="76"/>
    </location>
</feature>
<dbReference type="Gene3D" id="3.40.50.1100">
    <property type="match status" value="2"/>
</dbReference>
<dbReference type="InterPro" id="IPR001926">
    <property type="entry name" value="TrpB-like_PALP"/>
</dbReference>
<dbReference type="Pfam" id="PF00291">
    <property type="entry name" value="PALP"/>
    <property type="match status" value="1"/>
</dbReference>
<dbReference type="GO" id="GO:0003941">
    <property type="term" value="F:L-serine ammonia-lyase activity"/>
    <property type="evidence" value="ECO:0007669"/>
    <property type="project" value="TreeGrafter"/>
</dbReference>
<feature type="compositionally biased region" description="Polar residues" evidence="7">
    <location>
        <begin position="30"/>
        <end position="46"/>
    </location>
</feature>
<evidence type="ECO:0000259" key="8">
    <source>
        <dbReference type="Pfam" id="PF00291"/>
    </source>
</evidence>
<reference evidence="10 11" key="1">
    <citation type="journal article" date="2016" name="Nat. Commun.">
        <title>Extremotolerant tardigrade genome and improved radiotolerance of human cultured cells by tardigrade-unique protein.</title>
        <authorList>
            <person name="Hashimoto T."/>
            <person name="Horikawa D.D."/>
            <person name="Saito Y."/>
            <person name="Kuwahara H."/>
            <person name="Kozuka-Hata H."/>
            <person name="Shin-I T."/>
            <person name="Minakuchi Y."/>
            <person name="Ohishi K."/>
            <person name="Motoyama A."/>
            <person name="Aizu T."/>
            <person name="Enomoto A."/>
            <person name="Kondo K."/>
            <person name="Tanaka S."/>
            <person name="Hara Y."/>
            <person name="Koshikawa S."/>
            <person name="Sagara H."/>
            <person name="Miura T."/>
            <person name="Yokobori S."/>
            <person name="Miyagawa K."/>
            <person name="Suzuki Y."/>
            <person name="Kubo T."/>
            <person name="Oyama M."/>
            <person name="Kohara Y."/>
            <person name="Fujiyama A."/>
            <person name="Arakawa K."/>
            <person name="Katayama T."/>
            <person name="Toyoda A."/>
            <person name="Kunieda T."/>
        </authorList>
    </citation>
    <scope>NUCLEOTIDE SEQUENCE [LARGE SCALE GENOMIC DNA]</scope>
    <source>
        <strain evidence="10 11">YOKOZUNA-1</strain>
    </source>
</reference>
<evidence type="ECO:0000256" key="1">
    <source>
        <dbReference type="ARBA" id="ARBA00001933"/>
    </source>
</evidence>
<evidence type="ECO:0000313" key="10">
    <source>
        <dbReference type="EMBL" id="GAU98519.1"/>
    </source>
</evidence>
<keyword evidence="3" id="KW-0663">Pyridoxal phosphate</keyword>
<evidence type="ECO:0000256" key="3">
    <source>
        <dbReference type="ARBA" id="ARBA00022898"/>
    </source>
</evidence>
<evidence type="ECO:0000256" key="6">
    <source>
        <dbReference type="ARBA" id="ARBA00042605"/>
    </source>
</evidence>
<evidence type="ECO:0000256" key="4">
    <source>
        <dbReference type="ARBA" id="ARBA00023239"/>
    </source>
</evidence>
<dbReference type="InterPro" id="IPR002912">
    <property type="entry name" value="ACT_dom"/>
</dbReference>
<keyword evidence="4" id="KW-0456">Lyase</keyword>
<dbReference type="GO" id="GO:0009097">
    <property type="term" value="P:isoleucine biosynthetic process"/>
    <property type="evidence" value="ECO:0007669"/>
    <property type="project" value="TreeGrafter"/>
</dbReference>
<feature type="domain" description="ACT" evidence="9">
    <location>
        <begin position="483"/>
        <end position="542"/>
    </location>
</feature>
<dbReference type="EMBL" id="BDGG01000004">
    <property type="protein sequence ID" value="GAU98519.1"/>
    <property type="molecule type" value="Genomic_DNA"/>
</dbReference>
<dbReference type="Proteomes" id="UP000186922">
    <property type="component" value="Unassembled WGS sequence"/>
</dbReference>
<dbReference type="Pfam" id="PF01842">
    <property type="entry name" value="ACT"/>
    <property type="match status" value="1"/>
</dbReference>
<keyword evidence="11" id="KW-1185">Reference proteome</keyword>
<evidence type="ECO:0000313" key="11">
    <source>
        <dbReference type="Proteomes" id="UP000186922"/>
    </source>
</evidence>
<dbReference type="PANTHER" id="PTHR48078:SF19">
    <property type="entry name" value="ACT DOMAIN-CONTAINING PROTEIN"/>
    <property type="match status" value="1"/>
</dbReference>
<comment type="cofactor">
    <cofactor evidence="1">
        <name>pyridoxal 5'-phosphate</name>
        <dbReference type="ChEBI" id="CHEBI:597326"/>
    </cofactor>
</comment>
<feature type="compositionally biased region" description="Polar residues" evidence="7">
    <location>
        <begin position="93"/>
        <end position="102"/>
    </location>
</feature>
<protein>
    <recommendedName>
        <fullName evidence="5">L-serine deaminase</fullName>
    </recommendedName>
    <alternativeName>
        <fullName evidence="6">L-threonine dehydratase</fullName>
    </alternativeName>
</protein>